<dbReference type="AlphaFoldDB" id="A0A8J2WVR2"/>
<evidence type="ECO:0000313" key="8">
    <source>
        <dbReference type="EMBL" id="CAH0369264.1"/>
    </source>
</evidence>
<dbReference type="OrthoDB" id="2526284at2759"/>
<dbReference type="SUPFAM" id="SSF53448">
    <property type="entry name" value="Nucleotide-diphospho-sugar transferases"/>
    <property type="match status" value="1"/>
</dbReference>
<gene>
    <name evidence="8" type="ORF">PECAL_2P23810</name>
</gene>
<dbReference type="Proteomes" id="UP000789595">
    <property type="component" value="Unassembled WGS sequence"/>
</dbReference>
<dbReference type="Gene3D" id="3.40.50.300">
    <property type="entry name" value="P-loop containing nucleotide triphosphate hydrolases"/>
    <property type="match status" value="1"/>
</dbReference>
<evidence type="ECO:0000256" key="4">
    <source>
        <dbReference type="ARBA" id="ARBA00022679"/>
    </source>
</evidence>
<dbReference type="EMBL" id="CAKKNE010000002">
    <property type="protein sequence ID" value="CAH0369264.1"/>
    <property type="molecule type" value="Genomic_DNA"/>
</dbReference>
<proteinExistence type="inferred from homology"/>
<keyword evidence="3" id="KW-0328">Glycosyltransferase</keyword>
<evidence type="ECO:0000256" key="7">
    <source>
        <dbReference type="ARBA" id="ARBA00023136"/>
    </source>
</evidence>
<dbReference type="GO" id="GO:0016757">
    <property type="term" value="F:glycosyltransferase activity"/>
    <property type="evidence" value="ECO:0007669"/>
    <property type="project" value="UniProtKB-KW"/>
</dbReference>
<keyword evidence="6" id="KW-1133">Transmembrane helix</keyword>
<dbReference type="CDD" id="cd00761">
    <property type="entry name" value="Glyco_tranf_GTA_type"/>
    <property type="match status" value="1"/>
</dbReference>
<accession>A0A8J2WVR2</accession>
<sequence length="768" mass="85169">MMAREHGSRILNWWRRLRTCDRLALCVAFILAAALVREMPVSSDDGGTAAWDAPPQPYDAARAKKQLWGGSNATRLPTVAACARVRNEGPYLKEWIEFHLLTGMSHFYIFDDASSDNTREVLQPYVQRGIVRLWSVQEKCPKHREEICVSREHDAEHGERGFRDECLRFNPDGAAWVAAIDVDEFLYPSAGTSLPQHLAQNCAPSLAYALVRWKVFGSGGYRRKPAGTSVDAYRARSVSDDTGCYPRLTCGDEYAPPVCAKVIARAKCVQKQGTHYVVQADGCESIYAPEGSGRGIGKLAAPLSTDFARSQHATCSAPLRLNHYAVRSREEYVQKFSRGRISSGARDTKKGIATRGPNGGYLREVDERDREDFIDAEVIPKETRASKLTSTKDLMLAEFARRDFSTVLDEGAAVKYGARLRDKLGAPSLSDHQTWACSDTSRDSASLEAARVWHHLTPITHEKGLFIHIPKTAGTSLNSILREASVREKKTFCELSFKELDDRSSRFRRARSCHLVSAETDVSALLQWPSRKTVAAFTFLRDPLSRAVSQVEHHRSVGGRINEQGDPRTTLVRLVSPNLCPQLERDARCRFLRHPAKCLAGGWCGLFQNHQTQILAGALHVSEEARGAVRRSGENLLCAAKRSLAALPVVGLTERLADSLCLVFDALGYHKTYKDCCVHKKCSLLDRRETRHSGAARGNASYSASYFSDDVLLAALYEGNALDCALYAAAAERLGSDLAKLRPRAAPVPAYSARCRRGELALRRLRGY</sequence>
<keyword evidence="4" id="KW-0808">Transferase</keyword>
<dbReference type="GO" id="GO:0016020">
    <property type="term" value="C:membrane"/>
    <property type="evidence" value="ECO:0007669"/>
    <property type="project" value="UniProtKB-SubCell"/>
</dbReference>
<keyword evidence="7" id="KW-0472">Membrane</keyword>
<evidence type="ECO:0000313" key="9">
    <source>
        <dbReference type="Proteomes" id="UP000789595"/>
    </source>
</evidence>
<dbReference type="PANTHER" id="PTHR21461:SF69">
    <property type="entry name" value="GLYCOSYLTRANSFERASE FAMILY 92 PROTEIN"/>
    <property type="match status" value="1"/>
</dbReference>
<evidence type="ECO:0000256" key="6">
    <source>
        <dbReference type="ARBA" id="ARBA00022989"/>
    </source>
</evidence>
<dbReference type="InterPro" id="IPR008166">
    <property type="entry name" value="Glyco_transf_92"/>
</dbReference>
<dbReference type="PANTHER" id="PTHR21461">
    <property type="entry name" value="GLYCOSYLTRANSFERASE FAMILY 92 PROTEIN"/>
    <property type="match status" value="1"/>
</dbReference>
<evidence type="ECO:0000256" key="3">
    <source>
        <dbReference type="ARBA" id="ARBA00022676"/>
    </source>
</evidence>
<dbReference type="InterPro" id="IPR027417">
    <property type="entry name" value="P-loop_NTPase"/>
</dbReference>
<dbReference type="GO" id="GO:0005737">
    <property type="term" value="C:cytoplasm"/>
    <property type="evidence" value="ECO:0007669"/>
    <property type="project" value="TreeGrafter"/>
</dbReference>
<keyword evidence="5" id="KW-0812">Transmembrane</keyword>
<reference evidence="8" key="1">
    <citation type="submission" date="2021-11" db="EMBL/GenBank/DDBJ databases">
        <authorList>
            <consortium name="Genoscope - CEA"/>
            <person name="William W."/>
        </authorList>
    </citation>
    <scope>NUCLEOTIDE SEQUENCE</scope>
</reference>
<comment type="subcellular location">
    <subcellularLocation>
        <location evidence="1">Membrane</location>
        <topology evidence="1">Single-pass membrane protein</topology>
    </subcellularLocation>
</comment>
<organism evidence="8 9">
    <name type="scientific">Pelagomonas calceolata</name>
    <dbReference type="NCBI Taxonomy" id="35677"/>
    <lineage>
        <taxon>Eukaryota</taxon>
        <taxon>Sar</taxon>
        <taxon>Stramenopiles</taxon>
        <taxon>Ochrophyta</taxon>
        <taxon>Pelagophyceae</taxon>
        <taxon>Pelagomonadales</taxon>
        <taxon>Pelagomonadaceae</taxon>
        <taxon>Pelagomonas</taxon>
    </lineage>
</organism>
<comment type="caution">
    <text evidence="8">The sequence shown here is derived from an EMBL/GenBank/DDBJ whole genome shotgun (WGS) entry which is preliminary data.</text>
</comment>
<name>A0A8J2WVR2_9STRA</name>
<dbReference type="Pfam" id="PF01697">
    <property type="entry name" value="Glyco_transf_92"/>
    <property type="match status" value="1"/>
</dbReference>
<dbReference type="InterPro" id="IPR029044">
    <property type="entry name" value="Nucleotide-diphossugar_trans"/>
</dbReference>
<evidence type="ECO:0000256" key="5">
    <source>
        <dbReference type="ARBA" id="ARBA00022692"/>
    </source>
</evidence>
<protein>
    <recommendedName>
        <fullName evidence="10">Glycosyltransferase family 92 protein</fullName>
    </recommendedName>
</protein>
<evidence type="ECO:0008006" key="10">
    <source>
        <dbReference type="Google" id="ProtNLM"/>
    </source>
</evidence>
<evidence type="ECO:0000256" key="2">
    <source>
        <dbReference type="ARBA" id="ARBA00007647"/>
    </source>
</evidence>
<evidence type="ECO:0000256" key="1">
    <source>
        <dbReference type="ARBA" id="ARBA00004167"/>
    </source>
</evidence>
<keyword evidence="9" id="KW-1185">Reference proteome</keyword>
<comment type="similarity">
    <text evidence="2">Belongs to the glycosyltransferase 92 family.</text>
</comment>